<protein>
    <recommendedName>
        <fullName evidence="2">protein-tyrosine-phosphatase</fullName>
        <ecNumber evidence="2">3.1.3.48</ecNumber>
    </recommendedName>
</protein>
<dbReference type="SMART" id="SM00226">
    <property type="entry name" value="LMWPc"/>
    <property type="match status" value="1"/>
</dbReference>
<feature type="active site" description="Nucleophile" evidence="5">
    <location>
        <position position="13"/>
    </location>
</feature>
<dbReference type="STRING" id="1806892.AZH43_10160"/>
<reference evidence="7 8" key="1">
    <citation type="submission" date="2016-03" db="EMBL/GenBank/DDBJ databases">
        <title>Acinetobacter genomospecies 28 strain ANC 4149.</title>
        <authorList>
            <person name="Radolfova-Krizova L."/>
            <person name="Nemec A."/>
        </authorList>
    </citation>
    <scope>NUCLEOTIDE SEQUENCE [LARGE SCALE GENOMIC DNA]</scope>
    <source>
        <strain evidence="7 8">ANC 4149</strain>
    </source>
</reference>
<evidence type="ECO:0000256" key="1">
    <source>
        <dbReference type="ARBA" id="ARBA00011063"/>
    </source>
</evidence>
<dbReference type="PRINTS" id="PR00719">
    <property type="entry name" value="LMWPTPASE"/>
</dbReference>
<dbReference type="PANTHER" id="PTHR11717:SF7">
    <property type="entry name" value="LOW MOLECULAR WEIGHT PHOSPHOTYROSINE PROTEIN PHOSPHATASE"/>
    <property type="match status" value="1"/>
</dbReference>
<proteinExistence type="inferred from homology"/>
<dbReference type="InterPro" id="IPR023485">
    <property type="entry name" value="Ptyr_pPase"/>
</dbReference>
<dbReference type="InterPro" id="IPR050438">
    <property type="entry name" value="LMW_PTPase"/>
</dbReference>
<evidence type="ECO:0000313" key="8">
    <source>
        <dbReference type="Proteomes" id="UP000076276"/>
    </source>
</evidence>
<feature type="active site" evidence="5">
    <location>
        <position position="19"/>
    </location>
</feature>
<comment type="caution">
    <text evidence="7">The sequence shown here is derived from an EMBL/GenBank/DDBJ whole genome shotgun (WGS) entry which is preliminary data.</text>
</comment>
<dbReference type="InterPro" id="IPR017867">
    <property type="entry name" value="Tyr_phospatase_low_mol_wt"/>
</dbReference>
<dbReference type="SUPFAM" id="SSF52788">
    <property type="entry name" value="Phosphotyrosine protein phosphatases I"/>
    <property type="match status" value="1"/>
</dbReference>
<dbReference type="EMBL" id="LUAW01000015">
    <property type="protein sequence ID" value="KYQ72527.1"/>
    <property type="molecule type" value="Genomic_DNA"/>
</dbReference>
<dbReference type="InterPro" id="IPR036196">
    <property type="entry name" value="Ptyr_pPase_sf"/>
</dbReference>
<keyword evidence="4" id="KW-0904">Protein phosphatase</keyword>
<dbReference type="Pfam" id="PF01451">
    <property type="entry name" value="LMWPc"/>
    <property type="match status" value="1"/>
</dbReference>
<feature type="domain" description="Phosphotyrosine protein phosphatase I" evidence="6">
    <location>
        <begin position="7"/>
        <end position="162"/>
    </location>
</feature>
<keyword evidence="3" id="KW-0378">Hydrolase</keyword>
<name>A0A151Y3H7_9GAMM</name>
<dbReference type="RefSeq" id="WP_067668048.1">
    <property type="nucleotide sequence ID" value="NZ_CBCSIK010000009.1"/>
</dbReference>
<dbReference type="Gene3D" id="3.40.50.2300">
    <property type="match status" value="1"/>
</dbReference>
<gene>
    <name evidence="7" type="ORF">AZH43_10160</name>
</gene>
<dbReference type="EC" id="3.1.3.48" evidence="2"/>
<dbReference type="CDD" id="cd16343">
    <property type="entry name" value="LMWPTP"/>
    <property type="match status" value="1"/>
</dbReference>
<comment type="similarity">
    <text evidence="1">Belongs to the low molecular weight phosphotyrosine protein phosphatase family.</text>
</comment>
<evidence type="ECO:0000313" key="7">
    <source>
        <dbReference type="EMBL" id="KYQ72527.1"/>
    </source>
</evidence>
<feature type="active site" description="Proton donor" evidence="5">
    <location>
        <position position="136"/>
    </location>
</feature>
<dbReference type="OrthoDB" id="9784339at2"/>
<organism evidence="7 8">
    <name type="scientific">Acinetobacter pragensis</name>
    <dbReference type="NCBI Taxonomy" id="1806892"/>
    <lineage>
        <taxon>Bacteria</taxon>
        <taxon>Pseudomonadati</taxon>
        <taxon>Pseudomonadota</taxon>
        <taxon>Gammaproteobacteria</taxon>
        <taxon>Moraxellales</taxon>
        <taxon>Moraxellaceae</taxon>
        <taxon>Acinetobacter</taxon>
    </lineage>
</organism>
<accession>A0A151Y3H7</accession>
<evidence type="ECO:0000256" key="3">
    <source>
        <dbReference type="ARBA" id="ARBA00022801"/>
    </source>
</evidence>
<sequence length="177" mass="20089">MSSQTPYKVLCVCLGNICRSPTAEILLRHFCDEANLNVVIDSAGTSNYHPDKAPDSRSQLHAKQRGYDLSALRARQLILHDFIEFDLILAMDYENLDNIQQMMGDAQKEFGASQIRAAVSLMSQHDPNYLQQEVPDPYYGGQDGFEHVLNQCESSSQAWVEIFQKQFSPQFNQQAEQ</sequence>
<evidence type="ECO:0000256" key="5">
    <source>
        <dbReference type="PIRSR" id="PIRSR617867-1"/>
    </source>
</evidence>
<evidence type="ECO:0000256" key="2">
    <source>
        <dbReference type="ARBA" id="ARBA00013064"/>
    </source>
</evidence>
<evidence type="ECO:0000256" key="4">
    <source>
        <dbReference type="ARBA" id="ARBA00022912"/>
    </source>
</evidence>
<keyword evidence="8" id="KW-1185">Reference proteome</keyword>
<dbReference type="GO" id="GO:0004725">
    <property type="term" value="F:protein tyrosine phosphatase activity"/>
    <property type="evidence" value="ECO:0007669"/>
    <property type="project" value="UniProtKB-EC"/>
</dbReference>
<dbReference type="Proteomes" id="UP000076276">
    <property type="component" value="Unassembled WGS sequence"/>
</dbReference>
<dbReference type="PANTHER" id="PTHR11717">
    <property type="entry name" value="LOW MOLECULAR WEIGHT PROTEIN TYROSINE PHOSPHATASE"/>
    <property type="match status" value="1"/>
</dbReference>
<evidence type="ECO:0000259" key="6">
    <source>
        <dbReference type="SMART" id="SM00226"/>
    </source>
</evidence>
<dbReference type="AlphaFoldDB" id="A0A151Y3H7"/>